<evidence type="ECO:0000259" key="2">
    <source>
        <dbReference type="PROSITE" id="PS50405"/>
    </source>
</evidence>
<dbReference type="SFLD" id="SFLDG00358">
    <property type="entry name" value="Main_(cytGST)"/>
    <property type="match status" value="1"/>
</dbReference>
<name>A0A2N7WCH5_9BURK</name>
<dbReference type="Gene3D" id="3.40.30.10">
    <property type="entry name" value="Glutaredoxin"/>
    <property type="match status" value="1"/>
</dbReference>
<sequence>MKLYYAAGACSLSPHIVAAEAGIALQLERVNIGRTPHTTGSGHDFAAVNPNGYVPVLELDDGTLLTEGPAIVQFLADLKPESGLAPAAGTLSRAQLQSWLNFIATELHKTYSPWLFHAEYGAQAQTVARGKISERLAYVEAKLAAGGPFLTGERFTVADAYLFTVVSWSKFVDVDLSAFPALRAYLERVAKRPAVREAMMAEGLKVPA</sequence>
<organism evidence="3 4">
    <name type="scientific">Trinickia soli</name>
    <dbReference type="NCBI Taxonomy" id="380675"/>
    <lineage>
        <taxon>Bacteria</taxon>
        <taxon>Pseudomonadati</taxon>
        <taxon>Pseudomonadota</taxon>
        <taxon>Betaproteobacteria</taxon>
        <taxon>Burkholderiales</taxon>
        <taxon>Burkholderiaceae</taxon>
        <taxon>Trinickia</taxon>
    </lineage>
</organism>
<dbReference type="CDD" id="cd03057">
    <property type="entry name" value="GST_N_Beta"/>
    <property type="match status" value="1"/>
</dbReference>
<dbReference type="SFLD" id="SFLDS00019">
    <property type="entry name" value="Glutathione_Transferase_(cytos"/>
    <property type="match status" value="1"/>
</dbReference>
<dbReference type="InterPro" id="IPR010987">
    <property type="entry name" value="Glutathione-S-Trfase_C-like"/>
</dbReference>
<dbReference type="InterPro" id="IPR004046">
    <property type="entry name" value="GST_C"/>
</dbReference>
<protein>
    <submittedName>
        <fullName evidence="3">Glutathione transferase GstA</fullName>
    </submittedName>
</protein>
<dbReference type="GO" id="GO:0016740">
    <property type="term" value="F:transferase activity"/>
    <property type="evidence" value="ECO:0007669"/>
    <property type="project" value="UniProtKB-KW"/>
</dbReference>
<dbReference type="AlphaFoldDB" id="A0A2N7WCH5"/>
<proteinExistence type="predicted"/>
<dbReference type="Gene3D" id="1.20.1050.10">
    <property type="match status" value="1"/>
</dbReference>
<dbReference type="Pfam" id="PF13409">
    <property type="entry name" value="GST_N_2"/>
    <property type="match status" value="1"/>
</dbReference>
<dbReference type="InterPro" id="IPR040079">
    <property type="entry name" value="Glutathione_S-Trfase"/>
</dbReference>
<dbReference type="CDD" id="cd03188">
    <property type="entry name" value="GST_C_Beta"/>
    <property type="match status" value="1"/>
</dbReference>
<dbReference type="InterPro" id="IPR004045">
    <property type="entry name" value="Glutathione_S-Trfase_N"/>
</dbReference>
<evidence type="ECO:0000313" key="3">
    <source>
        <dbReference type="EMBL" id="PMS27091.1"/>
    </source>
</evidence>
<evidence type="ECO:0000259" key="1">
    <source>
        <dbReference type="PROSITE" id="PS50404"/>
    </source>
</evidence>
<keyword evidence="4" id="KW-1185">Reference proteome</keyword>
<feature type="domain" description="GST C-terminal" evidence="2">
    <location>
        <begin position="89"/>
        <end position="208"/>
    </location>
</feature>
<dbReference type="PROSITE" id="PS50404">
    <property type="entry name" value="GST_NTER"/>
    <property type="match status" value="1"/>
</dbReference>
<feature type="domain" description="GST N-terminal" evidence="1">
    <location>
        <begin position="1"/>
        <end position="83"/>
    </location>
</feature>
<dbReference type="SUPFAM" id="SSF47616">
    <property type="entry name" value="GST C-terminal domain-like"/>
    <property type="match status" value="1"/>
</dbReference>
<dbReference type="EMBL" id="PNYB01000003">
    <property type="protein sequence ID" value="PMS27091.1"/>
    <property type="molecule type" value="Genomic_DNA"/>
</dbReference>
<dbReference type="RefSeq" id="WP_102608664.1">
    <property type="nucleotide sequence ID" value="NZ_CADIKD010000016.1"/>
</dbReference>
<comment type="caution">
    <text evidence="3">The sequence shown here is derived from an EMBL/GenBank/DDBJ whole genome shotgun (WGS) entry which is preliminary data.</text>
</comment>
<dbReference type="SUPFAM" id="SSF52833">
    <property type="entry name" value="Thioredoxin-like"/>
    <property type="match status" value="1"/>
</dbReference>
<dbReference type="NCBIfam" id="NF007831">
    <property type="entry name" value="PRK10542.1"/>
    <property type="match status" value="1"/>
</dbReference>
<dbReference type="PROSITE" id="PS50405">
    <property type="entry name" value="GST_CTER"/>
    <property type="match status" value="1"/>
</dbReference>
<dbReference type="InterPro" id="IPR036249">
    <property type="entry name" value="Thioredoxin-like_sf"/>
</dbReference>
<gene>
    <name evidence="3" type="ORF">C0Z19_04840</name>
</gene>
<dbReference type="Proteomes" id="UP000235347">
    <property type="component" value="Unassembled WGS sequence"/>
</dbReference>
<dbReference type="InterPro" id="IPR036282">
    <property type="entry name" value="Glutathione-S-Trfase_C_sf"/>
</dbReference>
<reference evidence="3 4" key="1">
    <citation type="submission" date="2018-01" db="EMBL/GenBank/DDBJ databases">
        <title>Whole genome analyses suggest that Burkholderia sensu lato contains two further novel genera in the rhizoxinica-symbiotica group Mycetohabitans gen. nov., and Trinickia gen. nov.: implications for the evolution of diazotrophy and nodulation in the Burkholderiaceae.</title>
        <authorList>
            <person name="Estrada-de los Santos P."/>
            <person name="Palmer M."/>
            <person name="Chavez-Ramirez B."/>
            <person name="Beukes C."/>
            <person name="Steenkamp E.T."/>
            <person name="Hirsch A.M."/>
            <person name="Manyaka P."/>
            <person name="Maluk M."/>
            <person name="Lafos M."/>
            <person name="Crook M."/>
            <person name="Gross E."/>
            <person name="Simon M.F."/>
            <person name="Bueno dos Reis Junior F."/>
            <person name="Poole P.S."/>
            <person name="Venter S.N."/>
            <person name="James E.K."/>
        </authorList>
    </citation>
    <scope>NUCLEOTIDE SEQUENCE [LARGE SCALE GENOMIC DNA]</scope>
    <source>
        <strain evidence="3 4">GP25-8</strain>
    </source>
</reference>
<dbReference type="PANTHER" id="PTHR44051:SF8">
    <property type="entry name" value="GLUTATHIONE S-TRANSFERASE GSTA"/>
    <property type="match status" value="1"/>
</dbReference>
<accession>A0A2N7WCH5</accession>
<keyword evidence="3" id="KW-0808">Transferase</keyword>
<dbReference type="PANTHER" id="PTHR44051">
    <property type="entry name" value="GLUTATHIONE S-TRANSFERASE-RELATED"/>
    <property type="match status" value="1"/>
</dbReference>
<dbReference type="SFLD" id="SFLDG01150">
    <property type="entry name" value="Main.1:_Beta-like"/>
    <property type="match status" value="1"/>
</dbReference>
<evidence type="ECO:0000313" key="4">
    <source>
        <dbReference type="Proteomes" id="UP000235347"/>
    </source>
</evidence>
<dbReference type="Pfam" id="PF00043">
    <property type="entry name" value="GST_C"/>
    <property type="match status" value="1"/>
</dbReference>